<organism evidence="1 2">
    <name type="scientific">Rhodopseudomonas faecalis</name>
    <dbReference type="NCBI Taxonomy" id="99655"/>
    <lineage>
        <taxon>Bacteria</taxon>
        <taxon>Pseudomonadati</taxon>
        <taxon>Pseudomonadota</taxon>
        <taxon>Alphaproteobacteria</taxon>
        <taxon>Hyphomicrobiales</taxon>
        <taxon>Nitrobacteraceae</taxon>
        <taxon>Rhodopseudomonas</taxon>
    </lineage>
</organism>
<dbReference type="Proteomes" id="UP000248148">
    <property type="component" value="Unassembled WGS sequence"/>
</dbReference>
<dbReference type="AlphaFoldDB" id="A0A318TJC9"/>
<keyword evidence="2" id="KW-1185">Reference proteome</keyword>
<evidence type="ECO:0000313" key="1">
    <source>
        <dbReference type="EMBL" id="PYF04981.1"/>
    </source>
</evidence>
<gene>
    <name evidence="1" type="ORF">BJ122_102207</name>
</gene>
<proteinExistence type="predicted"/>
<sequence length="66" mass="7681">MKKPRPLTRRERHILALLYPDKSLAVGLSICAELYARKLITIDRFRRRYVLTEAGRAALSQQELTL</sequence>
<protein>
    <submittedName>
        <fullName evidence="1">Uncharacterized protein</fullName>
    </submittedName>
</protein>
<evidence type="ECO:0000313" key="2">
    <source>
        <dbReference type="Proteomes" id="UP000248148"/>
    </source>
</evidence>
<name>A0A318TJC9_9BRAD</name>
<accession>A0A318TJC9</accession>
<dbReference type="RefSeq" id="WP_110779622.1">
    <property type="nucleotide sequence ID" value="NZ_QJTI01000002.1"/>
</dbReference>
<comment type="caution">
    <text evidence="1">The sequence shown here is derived from an EMBL/GenBank/DDBJ whole genome shotgun (WGS) entry which is preliminary data.</text>
</comment>
<reference evidence="1 2" key="1">
    <citation type="submission" date="2018-06" db="EMBL/GenBank/DDBJ databases">
        <title>Genomic Encyclopedia of Archaeal and Bacterial Type Strains, Phase II (KMG-II): from individual species to whole genera.</title>
        <authorList>
            <person name="Goeker M."/>
        </authorList>
    </citation>
    <scope>NUCLEOTIDE SEQUENCE [LARGE SCALE GENOMIC DNA]</scope>
    <source>
        <strain evidence="1 2">JCM 11668</strain>
    </source>
</reference>
<dbReference type="EMBL" id="QJTI01000002">
    <property type="protein sequence ID" value="PYF04981.1"/>
    <property type="molecule type" value="Genomic_DNA"/>
</dbReference>